<feature type="domain" description="Peptidase S49" evidence="5">
    <location>
        <begin position="112"/>
        <end position="251"/>
    </location>
</feature>
<evidence type="ECO:0000256" key="2">
    <source>
        <dbReference type="ARBA" id="ARBA00022670"/>
    </source>
</evidence>
<keyword evidence="4" id="KW-0720">Serine protease</keyword>
<dbReference type="PANTHER" id="PTHR42987">
    <property type="entry name" value="PEPTIDASE S49"/>
    <property type="match status" value="1"/>
</dbReference>
<sequence>MTFGSRTEPGRGDTTGGGLHDFVTGVRRLVTPALPKRWRPDTAVVPVVRINGVIGVASPLRPGVTLAGLARALDRAFAMRGAKAVALAINSPGGAAAQSHLIFRRIRQLAEEKNLPVIAAVEDVGASGGYMIACAADEIVADPASIVGSIGVIGATFGLDKAIEKLGIERRVYTAGENKSSLDPFLPEKPEDVARIKAIQTEIHTLFIALVKARRGDRLAGPEKTLFSGEYWTASTALGHGIVDRLGDLRSYLRERFGKDVLTPVVSPERGFLARRLMGTSQGGLAGATGFGGAHSLAEDAIAALEARAVWARYGL</sequence>
<evidence type="ECO:0000313" key="7">
    <source>
        <dbReference type="Proteomes" id="UP001597314"/>
    </source>
</evidence>
<dbReference type="InterPro" id="IPR047272">
    <property type="entry name" value="S49_SppA_C"/>
</dbReference>
<dbReference type="EMBL" id="JBHUIW010000010">
    <property type="protein sequence ID" value="MFD2182678.1"/>
    <property type="molecule type" value="Genomic_DNA"/>
</dbReference>
<protein>
    <submittedName>
        <fullName evidence="6">S49 family peptidase</fullName>
    </submittedName>
</protein>
<comment type="similarity">
    <text evidence="1">Belongs to the peptidase S49 family.</text>
</comment>
<name>A0ABW5AIA7_9BRAD</name>
<accession>A0ABW5AIA7</accession>
<dbReference type="PANTHER" id="PTHR42987:SF8">
    <property type="entry name" value="PROTEINASE"/>
    <property type="match status" value="1"/>
</dbReference>
<dbReference type="InterPro" id="IPR029045">
    <property type="entry name" value="ClpP/crotonase-like_dom_sf"/>
</dbReference>
<evidence type="ECO:0000256" key="4">
    <source>
        <dbReference type="ARBA" id="ARBA00022825"/>
    </source>
</evidence>
<dbReference type="Pfam" id="PF01343">
    <property type="entry name" value="Peptidase_S49"/>
    <property type="match status" value="1"/>
</dbReference>
<dbReference type="Gene3D" id="3.90.226.10">
    <property type="entry name" value="2-enoyl-CoA Hydratase, Chain A, domain 1"/>
    <property type="match status" value="1"/>
</dbReference>
<dbReference type="SUPFAM" id="SSF52096">
    <property type="entry name" value="ClpP/crotonase"/>
    <property type="match status" value="1"/>
</dbReference>
<keyword evidence="2" id="KW-0645">Protease</keyword>
<dbReference type="Proteomes" id="UP001597314">
    <property type="component" value="Unassembled WGS sequence"/>
</dbReference>
<dbReference type="Gene3D" id="6.20.330.10">
    <property type="match status" value="1"/>
</dbReference>
<organism evidence="6 7">
    <name type="scientific">Rhodoplanes azumiensis</name>
    <dbReference type="NCBI Taxonomy" id="1897628"/>
    <lineage>
        <taxon>Bacteria</taxon>
        <taxon>Pseudomonadati</taxon>
        <taxon>Pseudomonadota</taxon>
        <taxon>Alphaproteobacteria</taxon>
        <taxon>Hyphomicrobiales</taxon>
        <taxon>Nitrobacteraceae</taxon>
        <taxon>Rhodoplanes</taxon>
    </lineage>
</organism>
<gene>
    <name evidence="6" type="ORF">ACFSOX_10980</name>
</gene>
<reference evidence="7" key="1">
    <citation type="journal article" date="2019" name="Int. J. Syst. Evol. Microbiol.">
        <title>The Global Catalogue of Microorganisms (GCM) 10K type strain sequencing project: providing services to taxonomists for standard genome sequencing and annotation.</title>
        <authorList>
            <consortium name="The Broad Institute Genomics Platform"/>
            <consortium name="The Broad Institute Genome Sequencing Center for Infectious Disease"/>
            <person name="Wu L."/>
            <person name="Ma J."/>
        </authorList>
    </citation>
    <scope>NUCLEOTIDE SEQUENCE [LARGE SCALE GENOMIC DNA]</scope>
    <source>
        <strain evidence="7">CGMCC 1.6774</strain>
    </source>
</reference>
<proteinExistence type="inferred from homology"/>
<evidence type="ECO:0000256" key="3">
    <source>
        <dbReference type="ARBA" id="ARBA00022801"/>
    </source>
</evidence>
<evidence type="ECO:0000313" key="6">
    <source>
        <dbReference type="EMBL" id="MFD2182678.1"/>
    </source>
</evidence>
<keyword evidence="3" id="KW-0378">Hydrolase</keyword>
<evidence type="ECO:0000256" key="1">
    <source>
        <dbReference type="ARBA" id="ARBA00008683"/>
    </source>
</evidence>
<comment type="caution">
    <text evidence="6">The sequence shown here is derived from an EMBL/GenBank/DDBJ whole genome shotgun (WGS) entry which is preliminary data.</text>
</comment>
<dbReference type="InterPro" id="IPR002142">
    <property type="entry name" value="Peptidase_S49"/>
</dbReference>
<keyword evidence="7" id="KW-1185">Reference proteome</keyword>
<dbReference type="CDD" id="cd07023">
    <property type="entry name" value="S49_Sppa_N_C"/>
    <property type="match status" value="1"/>
</dbReference>
<evidence type="ECO:0000259" key="5">
    <source>
        <dbReference type="Pfam" id="PF01343"/>
    </source>
</evidence>
<dbReference type="RefSeq" id="WP_378477850.1">
    <property type="nucleotide sequence ID" value="NZ_JBHUIW010000010.1"/>
</dbReference>